<feature type="transmembrane region" description="Helical" evidence="5">
    <location>
        <begin position="228"/>
        <end position="248"/>
    </location>
</feature>
<comment type="subcellular location">
    <subcellularLocation>
        <location evidence="1">Membrane</location>
        <topology evidence="1">Multi-pass membrane protein</topology>
    </subcellularLocation>
</comment>
<accession>A0ABX5H4V8</accession>
<dbReference type="EMBL" id="PYOU01000006">
    <property type="protein sequence ID" value="PSX10908.1"/>
    <property type="molecule type" value="Genomic_DNA"/>
</dbReference>
<feature type="transmembrane region" description="Helical" evidence="5">
    <location>
        <begin position="170"/>
        <end position="191"/>
    </location>
</feature>
<evidence type="ECO:0000256" key="3">
    <source>
        <dbReference type="ARBA" id="ARBA00022989"/>
    </source>
</evidence>
<protein>
    <submittedName>
        <fullName evidence="7">MFS transporter</fullName>
    </submittedName>
</protein>
<dbReference type="InterPro" id="IPR020846">
    <property type="entry name" value="MFS_dom"/>
</dbReference>
<feature type="transmembrane region" description="Helical" evidence="5">
    <location>
        <begin position="269"/>
        <end position="294"/>
    </location>
</feature>
<dbReference type="PROSITE" id="PS50850">
    <property type="entry name" value="MFS"/>
    <property type="match status" value="1"/>
</dbReference>
<keyword evidence="2 5" id="KW-0812">Transmembrane</keyword>
<evidence type="ECO:0000313" key="8">
    <source>
        <dbReference type="Proteomes" id="UP000240989"/>
    </source>
</evidence>
<comment type="caution">
    <text evidence="7">The sequence shown here is derived from an EMBL/GenBank/DDBJ whole genome shotgun (WGS) entry which is preliminary data.</text>
</comment>
<organism evidence="7 8">
    <name type="scientific">Photobacterium angustum</name>
    <dbReference type="NCBI Taxonomy" id="661"/>
    <lineage>
        <taxon>Bacteria</taxon>
        <taxon>Pseudomonadati</taxon>
        <taxon>Pseudomonadota</taxon>
        <taxon>Gammaproteobacteria</taxon>
        <taxon>Vibrionales</taxon>
        <taxon>Vibrionaceae</taxon>
        <taxon>Photobacterium</taxon>
    </lineage>
</organism>
<name>A0ABX5H4V8_PHOAN</name>
<dbReference type="Pfam" id="PF07690">
    <property type="entry name" value="MFS_1"/>
    <property type="match status" value="1"/>
</dbReference>
<dbReference type="Gene3D" id="1.20.1250.20">
    <property type="entry name" value="MFS general substrate transporter like domains"/>
    <property type="match status" value="1"/>
</dbReference>
<evidence type="ECO:0000256" key="5">
    <source>
        <dbReference type="SAM" id="Phobius"/>
    </source>
</evidence>
<dbReference type="CDD" id="cd17321">
    <property type="entry name" value="MFS_MMR_MDR_like"/>
    <property type="match status" value="1"/>
</dbReference>
<keyword evidence="3 5" id="KW-1133">Transmembrane helix</keyword>
<evidence type="ECO:0000256" key="2">
    <source>
        <dbReference type="ARBA" id="ARBA00022692"/>
    </source>
</evidence>
<dbReference type="InterPro" id="IPR011701">
    <property type="entry name" value="MFS"/>
</dbReference>
<dbReference type="PANTHER" id="PTHR42718">
    <property type="entry name" value="MAJOR FACILITATOR SUPERFAMILY MULTIDRUG TRANSPORTER MFSC"/>
    <property type="match status" value="1"/>
</dbReference>
<proteinExistence type="predicted"/>
<keyword evidence="8" id="KW-1185">Reference proteome</keyword>
<feature type="transmembrane region" description="Helical" evidence="5">
    <location>
        <begin position="136"/>
        <end position="158"/>
    </location>
</feature>
<feature type="transmembrane region" description="Helical" evidence="5">
    <location>
        <begin position="103"/>
        <end position="124"/>
    </location>
</feature>
<dbReference type="PANTHER" id="PTHR42718:SF39">
    <property type="entry name" value="ACTINORHODIN TRANSPORTER-RELATED"/>
    <property type="match status" value="1"/>
</dbReference>
<evidence type="ECO:0000256" key="4">
    <source>
        <dbReference type="ARBA" id="ARBA00023136"/>
    </source>
</evidence>
<sequence>MKSTDNSLSTFGLVLLVAGQLLPQIDSSIVNVALDHIGHSLHTNDIGLILIVAVYGLSYAASIAIGGRLGERYGKKRLFLIGVIGFGFASIVCGFAYSLSSMLLGRLMQGLFGALLIPQILAIIHSSLCGERHSRAVGIYTSIGGLSFVLGQSLGGWLVSANLFDMGWRLTFFINIPVCIFVFFFGLRAIPESQTVETPQMDIDGIAIFTLLLSFILVPVSVGSNWPALWWLLIAVIPLGWTLYKLEVRKERLGQQPVFPPSLFKTPNFIVGASYLIGIAMTFPGYIFVTALTLQSKLDFTPLQSGNTFISMGLTFFFGSILSKRMSAKINNHRYYLIGIAFILVGFITTTSVMYWQGSHLQVWDLVIATGLVGFGNSCLVSSAFRTALENVKQRQASEASSVLNTVQQGCIPISAAIAGTIYTSSNGYGDVFAMSYALASLSVILLMVGAVSVKRVKTNKMRMDVA</sequence>
<feature type="transmembrane region" description="Helical" evidence="5">
    <location>
        <begin position="306"/>
        <end position="323"/>
    </location>
</feature>
<dbReference type="InterPro" id="IPR036259">
    <property type="entry name" value="MFS_trans_sf"/>
</dbReference>
<feature type="transmembrane region" description="Helical" evidence="5">
    <location>
        <begin position="363"/>
        <end position="385"/>
    </location>
</feature>
<feature type="transmembrane region" description="Helical" evidence="5">
    <location>
        <begin position="406"/>
        <end position="426"/>
    </location>
</feature>
<keyword evidence="4 5" id="KW-0472">Membrane</keyword>
<evidence type="ECO:0000256" key="1">
    <source>
        <dbReference type="ARBA" id="ARBA00004141"/>
    </source>
</evidence>
<evidence type="ECO:0000259" key="6">
    <source>
        <dbReference type="PROSITE" id="PS50850"/>
    </source>
</evidence>
<feature type="transmembrane region" description="Helical" evidence="5">
    <location>
        <begin position="203"/>
        <end position="222"/>
    </location>
</feature>
<evidence type="ECO:0000313" key="7">
    <source>
        <dbReference type="EMBL" id="PSX10908.1"/>
    </source>
</evidence>
<feature type="transmembrane region" description="Helical" evidence="5">
    <location>
        <begin position="47"/>
        <end position="66"/>
    </location>
</feature>
<reference evidence="7 8" key="1">
    <citation type="submission" date="2018-01" db="EMBL/GenBank/DDBJ databases">
        <title>Whole genome sequencing of Histamine producing bacteria.</title>
        <authorList>
            <person name="Butler K."/>
        </authorList>
    </citation>
    <scope>NUCLEOTIDE SEQUENCE [LARGE SCALE GENOMIC DNA]</scope>
    <source>
        <strain evidence="7 8">A6-1</strain>
    </source>
</reference>
<feature type="transmembrane region" description="Helical" evidence="5">
    <location>
        <begin position="78"/>
        <end position="97"/>
    </location>
</feature>
<gene>
    <name evidence="7" type="ORF">C0W27_09765</name>
</gene>
<feature type="transmembrane region" description="Helical" evidence="5">
    <location>
        <begin position="335"/>
        <end position="357"/>
    </location>
</feature>
<feature type="domain" description="Major facilitator superfamily (MFS) profile" evidence="6">
    <location>
        <begin position="12"/>
        <end position="458"/>
    </location>
</feature>
<dbReference type="Gene3D" id="1.20.1720.10">
    <property type="entry name" value="Multidrug resistance protein D"/>
    <property type="match status" value="1"/>
</dbReference>
<feature type="transmembrane region" description="Helical" evidence="5">
    <location>
        <begin position="432"/>
        <end position="454"/>
    </location>
</feature>
<dbReference type="RefSeq" id="WP_045153523.1">
    <property type="nucleotide sequence ID" value="NZ_JZSW01000014.1"/>
</dbReference>
<dbReference type="SUPFAM" id="SSF103473">
    <property type="entry name" value="MFS general substrate transporter"/>
    <property type="match status" value="1"/>
</dbReference>
<dbReference type="Proteomes" id="UP000240989">
    <property type="component" value="Unassembled WGS sequence"/>
</dbReference>